<gene>
    <name evidence="1" type="ORF">BACCIP111883_03178</name>
</gene>
<comment type="caution">
    <text evidence="1">The sequence shown here is derived from an EMBL/GenBank/DDBJ whole genome shotgun (WGS) entry which is preliminary data.</text>
</comment>
<keyword evidence="2" id="KW-1185">Reference proteome</keyword>
<evidence type="ECO:0008006" key="3">
    <source>
        <dbReference type="Google" id="ProtNLM"/>
    </source>
</evidence>
<evidence type="ECO:0000313" key="2">
    <source>
        <dbReference type="Proteomes" id="UP000789833"/>
    </source>
</evidence>
<dbReference type="InterPro" id="IPR011042">
    <property type="entry name" value="6-blade_b-propeller_TolB-like"/>
</dbReference>
<dbReference type="EMBL" id="CAKJTJ010000020">
    <property type="protein sequence ID" value="CAG9622387.1"/>
    <property type="molecule type" value="Genomic_DNA"/>
</dbReference>
<name>A0ABM8YR54_9BACI</name>
<dbReference type="Gene3D" id="2.120.10.30">
    <property type="entry name" value="TolB, C-terminal domain"/>
    <property type="match status" value="1"/>
</dbReference>
<accession>A0ABM8YR54</accession>
<dbReference type="Proteomes" id="UP000789833">
    <property type="component" value="Unassembled WGS sequence"/>
</dbReference>
<protein>
    <recommendedName>
        <fullName evidence="3">Dipeptidylpeptidase IV N-terminal domain-containing protein</fullName>
    </recommendedName>
</protein>
<dbReference type="SUPFAM" id="SSF82171">
    <property type="entry name" value="DPP6 N-terminal domain-like"/>
    <property type="match status" value="1"/>
</dbReference>
<proteinExistence type="predicted"/>
<sequence>MRESKKGYPTLRRVVRVKKMLIFLPVLLILHIPVFSEQLPIINIAFVLDNQLWMKEETKEYQLTRDKEVVNLKWSYDGGFIAYLHIGEKGDASQLWIYDTNKKVNYKPYDWIETKNYKWSPTNQPLAYTSNGVLNITQKQDGIPKGFENVVLGVSDFEWFPNGKEFIVSSTANLLPTGWGPIPLFKLPFDTNLDSKKVEHFYTIESDKDMFAIDFCYFKWSNDGN</sequence>
<reference evidence="1 2" key="1">
    <citation type="submission" date="2021-10" db="EMBL/GenBank/DDBJ databases">
        <authorList>
            <person name="Criscuolo A."/>
        </authorList>
    </citation>
    <scope>NUCLEOTIDE SEQUENCE [LARGE SCALE GENOMIC DNA]</scope>
    <source>
        <strain evidence="2">CIP 111883</strain>
    </source>
</reference>
<organism evidence="1 2">
    <name type="scientific">Sutcliffiella rhizosphaerae</name>
    <dbReference type="NCBI Taxonomy" id="2880967"/>
    <lineage>
        <taxon>Bacteria</taxon>
        <taxon>Bacillati</taxon>
        <taxon>Bacillota</taxon>
        <taxon>Bacilli</taxon>
        <taxon>Bacillales</taxon>
        <taxon>Bacillaceae</taxon>
        <taxon>Sutcliffiella</taxon>
    </lineage>
</organism>
<evidence type="ECO:0000313" key="1">
    <source>
        <dbReference type="EMBL" id="CAG9622387.1"/>
    </source>
</evidence>